<gene>
    <name evidence="2" type="ORF">LCGC14_0998860</name>
</gene>
<name>A0A0F9NQ55_9ZZZZ</name>
<dbReference type="AlphaFoldDB" id="A0A0F9NQ55"/>
<dbReference type="Gene3D" id="2.30.30.290">
    <property type="entry name" value="YopX-like domains"/>
    <property type="match status" value="1"/>
</dbReference>
<dbReference type="Pfam" id="PF09643">
    <property type="entry name" value="YopX"/>
    <property type="match status" value="1"/>
</dbReference>
<dbReference type="InterPro" id="IPR023385">
    <property type="entry name" value="YopX-like_C"/>
</dbReference>
<comment type="caution">
    <text evidence="2">The sequence shown here is derived from an EMBL/GenBank/DDBJ whole genome shotgun (WGS) entry which is preliminary data.</text>
</comment>
<accession>A0A0F9NQ55</accession>
<evidence type="ECO:0000259" key="1">
    <source>
        <dbReference type="Pfam" id="PF09643"/>
    </source>
</evidence>
<dbReference type="InterPro" id="IPR019096">
    <property type="entry name" value="YopX_protein"/>
</dbReference>
<reference evidence="2" key="1">
    <citation type="journal article" date="2015" name="Nature">
        <title>Complex archaea that bridge the gap between prokaryotes and eukaryotes.</title>
        <authorList>
            <person name="Spang A."/>
            <person name="Saw J.H."/>
            <person name="Jorgensen S.L."/>
            <person name="Zaremba-Niedzwiedzka K."/>
            <person name="Martijn J."/>
            <person name="Lind A.E."/>
            <person name="van Eijk R."/>
            <person name="Schleper C."/>
            <person name="Guy L."/>
            <person name="Ettema T.J."/>
        </authorList>
    </citation>
    <scope>NUCLEOTIDE SEQUENCE</scope>
</reference>
<feature type="domain" description="YopX protein" evidence="1">
    <location>
        <begin position="77"/>
        <end position="145"/>
    </location>
</feature>
<dbReference type="SUPFAM" id="SSF159006">
    <property type="entry name" value="YopX-like"/>
    <property type="match status" value="1"/>
</dbReference>
<proteinExistence type="predicted"/>
<evidence type="ECO:0000313" key="2">
    <source>
        <dbReference type="EMBL" id="KKN14177.1"/>
    </source>
</evidence>
<organism evidence="2">
    <name type="scientific">marine sediment metagenome</name>
    <dbReference type="NCBI Taxonomy" id="412755"/>
    <lineage>
        <taxon>unclassified sequences</taxon>
        <taxon>metagenomes</taxon>
        <taxon>ecological metagenomes</taxon>
    </lineage>
</organism>
<dbReference type="EMBL" id="LAZR01003844">
    <property type="protein sequence ID" value="KKN14177.1"/>
    <property type="molecule type" value="Genomic_DNA"/>
</dbReference>
<sequence length="146" mass="17482">MTEKRETREIKFRLRLDNKIVGYEKWYSGERAEVTPDTPGDLYWRAKPVWLYSTDGKRWTPNIIFHNQKDPCTNRPDKNGAEIYEGDIIAPAFDRPWNYEVYWDDRDSSWRMRIWGEMQYDKTTALMFAERGAVFGNIYENPELIA</sequence>
<protein>
    <recommendedName>
        <fullName evidence="1">YopX protein domain-containing protein</fullName>
    </recommendedName>
</protein>